<keyword evidence="9" id="KW-1185">Reference proteome</keyword>
<accession>A0A1I0RG44</accession>
<dbReference type="Pfam" id="PF11700">
    <property type="entry name" value="ATG22"/>
    <property type="match status" value="1"/>
</dbReference>
<dbReference type="Gene3D" id="1.20.1250.20">
    <property type="entry name" value="MFS general substrate transporter like domains"/>
    <property type="match status" value="1"/>
</dbReference>
<feature type="transmembrane region" description="Helical" evidence="6">
    <location>
        <begin position="337"/>
        <end position="355"/>
    </location>
</feature>
<feature type="transmembrane region" description="Helical" evidence="6">
    <location>
        <begin position="116"/>
        <end position="136"/>
    </location>
</feature>
<keyword evidence="5 6" id="KW-0472">Membrane</keyword>
<evidence type="ECO:0000313" key="9">
    <source>
        <dbReference type="Proteomes" id="UP000199437"/>
    </source>
</evidence>
<evidence type="ECO:0000313" key="8">
    <source>
        <dbReference type="EMBL" id="SEW39883.1"/>
    </source>
</evidence>
<evidence type="ECO:0000256" key="1">
    <source>
        <dbReference type="ARBA" id="ARBA00004127"/>
    </source>
</evidence>
<evidence type="ECO:0000256" key="5">
    <source>
        <dbReference type="ARBA" id="ARBA00023136"/>
    </source>
</evidence>
<dbReference type="RefSeq" id="WP_090260286.1">
    <property type="nucleotide sequence ID" value="NZ_FOIR01000004.1"/>
</dbReference>
<dbReference type="GeneID" id="99988181"/>
<dbReference type="InterPro" id="IPR024671">
    <property type="entry name" value="Atg22-like"/>
</dbReference>
<feature type="transmembrane region" description="Helical" evidence="6">
    <location>
        <begin position="250"/>
        <end position="271"/>
    </location>
</feature>
<feature type="transmembrane region" description="Helical" evidence="6">
    <location>
        <begin position="283"/>
        <end position="302"/>
    </location>
</feature>
<keyword evidence="2" id="KW-0813">Transport</keyword>
<proteinExistence type="predicted"/>
<dbReference type="InterPro" id="IPR050495">
    <property type="entry name" value="ATG22/LtaA_families"/>
</dbReference>
<feature type="transmembrane region" description="Helical" evidence="6">
    <location>
        <begin position="60"/>
        <end position="79"/>
    </location>
</feature>
<dbReference type="STRING" id="1267423.SAMN05216290_3509"/>
<keyword evidence="3 6" id="KW-0812">Transmembrane</keyword>
<dbReference type="EMBL" id="FOIR01000004">
    <property type="protein sequence ID" value="SEW39883.1"/>
    <property type="molecule type" value="Genomic_DNA"/>
</dbReference>
<dbReference type="OrthoDB" id="9768783at2"/>
<dbReference type="SUPFAM" id="SSF103473">
    <property type="entry name" value="MFS general substrate transporter"/>
    <property type="match status" value="1"/>
</dbReference>
<feature type="transmembrane region" description="Helical" evidence="6">
    <location>
        <begin position="157"/>
        <end position="177"/>
    </location>
</feature>
<sequence>MELNNKRITNAWCMYDWANSVYSLTITTAVFPIYYEVVTTKEDGSTLVDFFGMQFPNTVLYSYALSFSFLFTALILPLLTGIADYSGKKRLFLKMFVYLGALACGAMYFFDGDNVTFGIMMAIVASVGYSGSLVFYDAYLPEIATPDRFDKLSAKGYSLGYIGSVILLILNLAMITMPQTFGMEEGSSLPSRISFVTVALWWIGFSQIPFTRLPKNPFKRKADGSWLKKGYEELRGVYGQIKQMPNVQRFVLAFFFYNAGVQAVMYLATLFGSKELKMETEALIGIVLIIQLVAIGGAYLFAQISQKKGNVYSLVSMIFIWIAICLLAFFVSEQYQFFALAVIVGLVMGGVQSLSRATYSKLIPVDTKDHASFFSFYDVTFNVSIVAGTIAYGSIEWLTGSMRYSALGLSVFFIIGMLLLRNVVVPKV</sequence>
<feature type="domain" description="Major facilitator superfamily (MFS) profile" evidence="7">
    <location>
        <begin position="246"/>
        <end position="428"/>
    </location>
</feature>
<reference evidence="9" key="1">
    <citation type="submission" date="2016-10" db="EMBL/GenBank/DDBJ databases">
        <authorList>
            <person name="Varghese N."/>
            <person name="Submissions S."/>
        </authorList>
    </citation>
    <scope>NUCLEOTIDE SEQUENCE [LARGE SCALE GENOMIC DNA]</scope>
    <source>
        <strain evidence="9">CGMCC 1.12402</strain>
    </source>
</reference>
<organism evidence="8 9">
    <name type="scientific">Roseivirga pacifica</name>
    <dbReference type="NCBI Taxonomy" id="1267423"/>
    <lineage>
        <taxon>Bacteria</taxon>
        <taxon>Pseudomonadati</taxon>
        <taxon>Bacteroidota</taxon>
        <taxon>Cytophagia</taxon>
        <taxon>Cytophagales</taxon>
        <taxon>Roseivirgaceae</taxon>
        <taxon>Roseivirga</taxon>
    </lineage>
</organism>
<feature type="transmembrane region" description="Helical" evidence="6">
    <location>
        <begin position="189"/>
        <end position="210"/>
    </location>
</feature>
<dbReference type="PROSITE" id="PS50850">
    <property type="entry name" value="MFS"/>
    <property type="match status" value="1"/>
</dbReference>
<dbReference type="PANTHER" id="PTHR23519:SF1">
    <property type="entry name" value="AUTOPHAGY-RELATED PROTEIN 22"/>
    <property type="match status" value="1"/>
</dbReference>
<evidence type="ECO:0000256" key="2">
    <source>
        <dbReference type="ARBA" id="ARBA00022448"/>
    </source>
</evidence>
<comment type="subcellular location">
    <subcellularLocation>
        <location evidence="1">Endomembrane system</location>
        <topology evidence="1">Multi-pass membrane protein</topology>
    </subcellularLocation>
</comment>
<dbReference type="GO" id="GO:0012505">
    <property type="term" value="C:endomembrane system"/>
    <property type="evidence" value="ECO:0007669"/>
    <property type="project" value="UniProtKB-SubCell"/>
</dbReference>
<evidence type="ECO:0000256" key="3">
    <source>
        <dbReference type="ARBA" id="ARBA00022692"/>
    </source>
</evidence>
<protein>
    <submittedName>
        <fullName evidence="8">MFS transporter, UMF1 family</fullName>
    </submittedName>
</protein>
<dbReference type="GO" id="GO:0022857">
    <property type="term" value="F:transmembrane transporter activity"/>
    <property type="evidence" value="ECO:0007669"/>
    <property type="project" value="InterPro"/>
</dbReference>
<evidence type="ECO:0000256" key="6">
    <source>
        <dbReference type="SAM" id="Phobius"/>
    </source>
</evidence>
<evidence type="ECO:0000259" key="7">
    <source>
        <dbReference type="PROSITE" id="PS50850"/>
    </source>
</evidence>
<dbReference type="Proteomes" id="UP000199437">
    <property type="component" value="Unassembled WGS sequence"/>
</dbReference>
<feature type="transmembrane region" description="Helical" evidence="6">
    <location>
        <begin position="311"/>
        <end position="331"/>
    </location>
</feature>
<dbReference type="PANTHER" id="PTHR23519">
    <property type="entry name" value="AUTOPHAGY-RELATED PROTEIN 22"/>
    <property type="match status" value="1"/>
</dbReference>
<gene>
    <name evidence="8" type="ORF">SAMN05216290_3509</name>
</gene>
<name>A0A1I0RG44_9BACT</name>
<evidence type="ECO:0000256" key="4">
    <source>
        <dbReference type="ARBA" id="ARBA00022989"/>
    </source>
</evidence>
<keyword evidence="4 6" id="KW-1133">Transmembrane helix</keyword>
<dbReference type="InterPro" id="IPR020846">
    <property type="entry name" value="MFS_dom"/>
</dbReference>
<feature type="transmembrane region" description="Helical" evidence="6">
    <location>
        <begin position="401"/>
        <end position="420"/>
    </location>
</feature>
<feature type="transmembrane region" description="Helical" evidence="6">
    <location>
        <begin position="12"/>
        <end position="35"/>
    </location>
</feature>
<feature type="transmembrane region" description="Helical" evidence="6">
    <location>
        <begin position="91"/>
        <end position="110"/>
    </location>
</feature>
<feature type="transmembrane region" description="Helical" evidence="6">
    <location>
        <begin position="376"/>
        <end position="395"/>
    </location>
</feature>
<dbReference type="InterPro" id="IPR036259">
    <property type="entry name" value="MFS_trans_sf"/>
</dbReference>
<dbReference type="AlphaFoldDB" id="A0A1I0RG44"/>